<dbReference type="InterPro" id="IPR051706">
    <property type="entry name" value="Glycosyltransferase_domain"/>
</dbReference>
<gene>
    <name evidence="2" type="ORF">HF966_03595</name>
</gene>
<organism evidence="2 3">
    <name type="scientific">Leuconostoc holzapfelii</name>
    <dbReference type="NCBI Taxonomy" id="434464"/>
    <lineage>
        <taxon>Bacteria</taxon>
        <taxon>Bacillati</taxon>
        <taxon>Bacillota</taxon>
        <taxon>Bacilli</taxon>
        <taxon>Lactobacillales</taxon>
        <taxon>Lactobacillaceae</taxon>
        <taxon>Leuconostoc</taxon>
    </lineage>
</organism>
<dbReference type="SUPFAM" id="SSF53448">
    <property type="entry name" value="Nucleotide-diphospho-sugar transferases"/>
    <property type="match status" value="1"/>
</dbReference>
<evidence type="ECO:0000313" key="2">
    <source>
        <dbReference type="EMBL" id="NKZ18258.1"/>
    </source>
</evidence>
<protein>
    <submittedName>
        <fullName evidence="2">Glycosyl transferase</fullName>
    </submittedName>
</protein>
<accession>A0A846ZBS7</accession>
<proteinExistence type="predicted"/>
<dbReference type="AlphaFoldDB" id="A0A846ZBS7"/>
<dbReference type="EMBL" id="JAAXPO010000003">
    <property type="protein sequence ID" value="NKZ18258.1"/>
    <property type="molecule type" value="Genomic_DNA"/>
</dbReference>
<dbReference type="PANTHER" id="PTHR32385:SF15">
    <property type="entry name" value="INOSITOL PHOSPHOCERAMIDE MANNOSYLTRANSFERASE 1"/>
    <property type="match status" value="1"/>
</dbReference>
<reference evidence="2 3" key="1">
    <citation type="submission" date="2020-04" db="EMBL/GenBank/DDBJ databases">
        <title>MicrobeNet Type strains.</title>
        <authorList>
            <person name="Nicholson A.C."/>
        </authorList>
    </citation>
    <scope>NUCLEOTIDE SEQUENCE [LARGE SCALE GENOMIC DNA]</scope>
    <source>
        <strain evidence="2 3">CCUG 54536</strain>
    </source>
</reference>
<keyword evidence="1 2" id="KW-0808">Transferase</keyword>
<dbReference type="Gene3D" id="3.90.550.20">
    <property type="match status" value="1"/>
</dbReference>
<evidence type="ECO:0000256" key="1">
    <source>
        <dbReference type="ARBA" id="ARBA00022679"/>
    </source>
</evidence>
<dbReference type="GO" id="GO:0016020">
    <property type="term" value="C:membrane"/>
    <property type="evidence" value="ECO:0007669"/>
    <property type="project" value="GOC"/>
</dbReference>
<dbReference type="RefSeq" id="WP_168676338.1">
    <property type="nucleotide sequence ID" value="NZ_BPKV01000004.1"/>
</dbReference>
<dbReference type="PANTHER" id="PTHR32385">
    <property type="entry name" value="MANNOSYL PHOSPHORYLINOSITOL CERAMIDE SYNTHASE"/>
    <property type="match status" value="1"/>
</dbReference>
<dbReference type="Proteomes" id="UP000590460">
    <property type="component" value="Unassembled WGS sequence"/>
</dbReference>
<dbReference type="InterPro" id="IPR029044">
    <property type="entry name" value="Nucleotide-diphossugar_trans"/>
</dbReference>
<dbReference type="InterPro" id="IPR007577">
    <property type="entry name" value="GlycoTrfase_DXD_sugar-bd_CS"/>
</dbReference>
<dbReference type="GO" id="GO:0051999">
    <property type="term" value="P:mannosyl-inositol phosphorylceramide biosynthetic process"/>
    <property type="evidence" value="ECO:0007669"/>
    <property type="project" value="TreeGrafter"/>
</dbReference>
<name>A0A846ZBS7_9LACO</name>
<dbReference type="Pfam" id="PF04488">
    <property type="entry name" value="Gly_transf_sug"/>
    <property type="match status" value="1"/>
</dbReference>
<sequence length="246" mass="28299">MIPKKIYYTWFGGAQKSDQVIENIKNWQRLNPDYKIIEINESNFDVDSINFSKEAYSQKKWAFVSDVARLSVIYEFGGYYFDTDVELLKPLSIFSKYREVYGLQNSGEVNTGSGFGAEPKSELVAEQLEAYKRLKFDSEHLSELTNVAIISRIFKERGLKVKNQTQMIGNAIVLKSTYLTPLHFWGGGSVRRETVGIHHFHKTWGTNVKASLLGKISLNLRLKIPKLERILTETINHISKKKQELK</sequence>
<evidence type="ECO:0000313" key="3">
    <source>
        <dbReference type="Proteomes" id="UP000590460"/>
    </source>
</evidence>
<comment type="caution">
    <text evidence="2">The sequence shown here is derived from an EMBL/GenBank/DDBJ whole genome shotgun (WGS) entry which is preliminary data.</text>
</comment>
<dbReference type="GO" id="GO:0000030">
    <property type="term" value="F:mannosyltransferase activity"/>
    <property type="evidence" value="ECO:0007669"/>
    <property type="project" value="TreeGrafter"/>
</dbReference>